<dbReference type="EMBL" id="BAAADB010000012">
    <property type="protein sequence ID" value="GAA0508394.1"/>
    <property type="molecule type" value="Genomic_DNA"/>
</dbReference>
<proteinExistence type="predicted"/>
<keyword evidence="2" id="KW-1185">Reference proteome</keyword>
<sequence>MNTNLKRNPDVLSSEKIITAGREIHGIRKGDGGKFTDFGVIESVTPSREDTKKTLKGNRKGRTKTYKEVLDESTFKLTFQTSATGDSAVREWYLGTQAIVTPADASAFQSTHAYATGDLVEAGGRLYRVTVPGESAAAAPAWPTQKGLTVTSGTASFVDAGTTDENAVLAYSNDGSIGEGAFIVVLSTEEGDGSRSLIRVFPNANVQGTQEVTIQDFDGYEFEMTSTTNLGWVPPAVLGDFGTAKPDGVVYDVPNARVEEIVNLIATSLVQYVQGT</sequence>
<reference evidence="1 2" key="1">
    <citation type="journal article" date="2019" name="Int. J. Syst. Evol. Microbiol.">
        <title>The Global Catalogue of Microorganisms (GCM) 10K type strain sequencing project: providing services to taxonomists for standard genome sequencing and annotation.</title>
        <authorList>
            <consortium name="The Broad Institute Genomics Platform"/>
            <consortium name="The Broad Institute Genome Sequencing Center for Infectious Disease"/>
            <person name="Wu L."/>
            <person name="Ma J."/>
        </authorList>
    </citation>
    <scope>NUCLEOTIDE SEQUENCE [LARGE SCALE GENOMIC DNA]</scope>
    <source>
        <strain evidence="1 2">JCM 14368</strain>
    </source>
</reference>
<comment type="caution">
    <text evidence="1">The sequence shown here is derived from an EMBL/GenBank/DDBJ whole genome shotgun (WGS) entry which is preliminary data.</text>
</comment>
<name>A0ABN1BZ86_9DEIO</name>
<dbReference type="Proteomes" id="UP001500191">
    <property type="component" value="Unassembled WGS sequence"/>
</dbReference>
<gene>
    <name evidence="1" type="ORF">GCM10008937_15280</name>
</gene>
<organism evidence="1 2">
    <name type="scientific">Deinococcus depolymerans</name>
    <dbReference type="NCBI Taxonomy" id="392408"/>
    <lineage>
        <taxon>Bacteria</taxon>
        <taxon>Thermotogati</taxon>
        <taxon>Deinococcota</taxon>
        <taxon>Deinococci</taxon>
        <taxon>Deinococcales</taxon>
        <taxon>Deinococcaceae</taxon>
        <taxon>Deinococcus</taxon>
    </lineage>
</organism>
<evidence type="ECO:0000313" key="1">
    <source>
        <dbReference type="EMBL" id="GAA0508394.1"/>
    </source>
</evidence>
<protein>
    <submittedName>
        <fullName evidence="1">Uncharacterized protein</fullName>
    </submittedName>
</protein>
<dbReference type="RefSeq" id="WP_343757461.1">
    <property type="nucleotide sequence ID" value="NZ_BAAADB010000012.1"/>
</dbReference>
<evidence type="ECO:0000313" key="2">
    <source>
        <dbReference type="Proteomes" id="UP001500191"/>
    </source>
</evidence>
<accession>A0ABN1BZ86</accession>